<accession>F4NTI8</accession>
<dbReference type="RefSeq" id="XP_006676406.1">
    <property type="nucleotide sequence ID" value="XM_006676343.1"/>
</dbReference>
<sequence>MTISKKTVASISSHTCSVSKPPRSALSLDSQSEHGASQKSAFRYDTHETKSISTALPIQSNLHRLSSTPLHFLAAYTPESTVAVVESSASLKHEDYGALSDDESVISCIENMADHLTSAKLISHRCPLLRPRSGHTKTLEKSLTGTDKVCSSQQLLTQSIDSFSTDFKLLNRNKLRPKSAPAAQLQHQQSFDITYCPSVSDDKSACIKLPSFTDSIVCIEDQPTIKVPYAVLSDTCQDSHSKEKYTQYPQSSFPTTYQSYIGTGRSISSATRSASSRDPSKMFKVEFADTTRLPLQDSGPKKKSHEFLDNQHHKVKSIIAQYRRGQVSAKECFISSHKNGHNQHSKEHFKCNVKHVPWMRSVLTSMDMFSKKPIPFPDQTSANFNDSTATNLDRPTSSLFQDCEFDYAENTHMNGYGYPYLDLDRIDNNTLFQTSKVQASTALDENLQQSSVVYLNQQFDCHKPAVTSKKYASHGSVTDLIWTHKLVDTGDNLTLDTSDSIYYDPMGISIAVLSETESTVSPPDVRSQSRLSIGRQSIVSEKNDMTAFSRNDFQPSPAPWSEYDINDDGMRARPRSGKRHNKLFFKNQQAENHERVHWQSYRKTRSAGSNRYGIQVALRQQKLEKALSAKNGPISTSAVRPKSSPAKLIKPLAFHSSDQKGKKNIDSTHDNSTYKDSSASLPFEKQKNVSQLSSALPWAQVKQVKSAYQIQKYDAKKSSTQSDSLLSIEIIRPAQKQLQFGMRSPISMSCWDMDKRSNIQSCLRPVSPIKPAMNTSARNIHVNGILTDLFNECG</sequence>
<feature type="region of interest" description="Disordered" evidence="1">
    <location>
        <begin position="628"/>
        <end position="647"/>
    </location>
</feature>
<evidence type="ECO:0000313" key="2">
    <source>
        <dbReference type="EMBL" id="EGF84330.1"/>
    </source>
</evidence>
<feature type="compositionally biased region" description="Basic and acidic residues" evidence="1">
    <location>
        <begin position="657"/>
        <end position="673"/>
    </location>
</feature>
<protein>
    <submittedName>
        <fullName evidence="2">Uncharacterized protein</fullName>
    </submittedName>
</protein>
<dbReference type="AlphaFoldDB" id="F4NTI8"/>
<feature type="region of interest" description="Disordered" evidence="1">
    <location>
        <begin position="1"/>
        <end position="32"/>
    </location>
</feature>
<reference evidence="2 3" key="1">
    <citation type="submission" date="2009-12" db="EMBL/GenBank/DDBJ databases">
        <title>The draft genome of Batrachochytrium dendrobatidis.</title>
        <authorList>
            <consortium name="US DOE Joint Genome Institute (JGI-PGF)"/>
            <person name="Kuo A."/>
            <person name="Salamov A."/>
            <person name="Schmutz J."/>
            <person name="Lucas S."/>
            <person name="Pitluck S."/>
            <person name="Rosenblum E."/>
            <person name="Stajich J."/>
            <person name="Eisen M."/>
            <person name="Grigoriev I.V."/>
        </authorList>
    </citation>
    <scope>NUCLEOTIDE SEQUENCE [LARGE SCALE GENOMIC DNA]</scope>
    <source>
        <strain evidence="3">JAM81 / FGSC 10211</strain>
    </source>
</reference>
<name>F4NTI8_BATDJ</name>
<organism evidence="2 3">
    <name type="scientific">Batrachochytrium dendrobatidis (strain JAM81 / FGSC 10211)</name>
    <name type="common">Frog chytrid fungus</name>
    <dbReference type="NCBI Taxonomy" id="684364"/>
    <lineage>
        <taxon>Eukaryota</taxon>
        <taxon>Fungi</taxon>
        <taxon>Fungi incertae sedis</taxon>
        <taxon>Chytridiomycota</taxon>
        <taxon>Chytridiomycota incertae sedis</taxon>
        <taxon>Chytridiomycetes</taxon>
        <taxon>Rhizophydiales</taxon>
        <taxon>Rhizophydiales incertae sedis</taxon>
        <taxon>Batrachochytrium</taxon>
    </lineage>
</organism>
<dbReference type="EMBL" id="GL882879">
    <property type="protein sequence ID" value="EGF84330.1"/>
    <property type="molecule type" value="Genomic_DNA"/>
</dbReference>
<keyword evidence="3" id="KW-1185">Reference proteome</keyword>
<feature type="compositionally biased region" description="Polar residues" evidence="1">
    <location>
        <begin position="1"/>
        <end position="18"/>
    </location>
</feature>
<evidence type="ECO:0000256" key="1">
    <source>
        <dbReference type="SAM" id="MobiDB-lite"/>
    </source>
</evidence>
<evidence type="ECO:0000313" key="3">
    <source>
        <dbReference type="Proteomes" id="UP000007241"/>
    </source>
</evidence>
<dbReference type="HOGENOM" id="CLU_353723_0_0_1"/>
<gene>
    <name evidence="2" type="ORF">BATDEDRAFT_85303</name>
</gene>
<feature type="region of interest" description="Disordered" evidence="1">
    <location>
        <begin position="653"/>
        <end position="680"/>
    </location>
</feature>
<proteinExistence type="predicted"/>
<dbReference type="GeneID" id="18242019"/>
<dbReference type="Proteomes" id="UP000007241">
    <property type="component" value="Unassembled WGS sequence"/>
</dbReference>
<dbReference type="InParanoid" id="F4NTI8"/>